<evidence type="ECO:0000313" key="8">
    <source>
        <dbReference type="Proteomes" id="UP000647491"/>
    </source>
</evidence>
<evidence type="ECO:0000256" key="1">
    <source>
        <dbReference type="ARBA" id="ARBA00005384"/>
    </source>
</evidence>
<dbReference type="EMBL" id="JACRTJ010000013">
    <property type="protein sequence ID" value="MBC8598674.1"/>
    <property type="molecule type" value="Genomic_DNA"/>
</dbReference>
<keyword evidence="7" id="KW-0808">Transferase</keyword>
<evidence type="ECO:0000313" key="7">
    <source>
        <dbReference type="EMBL" id="MBC8598674.1"/>
    </source>
</evidence>
<dbReference type="Proteomes" id="UP000647491">
    <property type="component" value="Unassembled WGS sequence"/>
</dbReference>
<accession>A0ABR7NS24</accession>
<comment type="similarity">
    <text evidence="1">In the C-terminal section; belongs to the class-I pyridoxal-phosphate-dependent aminotransferase family.</text>
</comment>
<dbReference type="CDD" id="cd00609">
    <property type="entry name" value="AAT_like"/>
    <property type="match status" value="1"/>
</dbReference>
<dbReference type="CDD" id="cd07377">
    <property type="entry name" value="WHTH_GntR"/>
    <property type="match status" value="1"/>
</dbReference>
<keyword evidence="8" id="KW-1185">Reference proteome</keyword>
<dbReference type="InterPro" id="IPR036388">
    <property type="entry name" value="WH-like_DNA-bd_sf"/>
</dbReference>
<feature type="domain" description="HTH gntR-type" evidence="6">
    <location>
        <begin position="24"/>
        <end position="92"/>
    </location>
</feature>
<keyword evidence="7" id="KW-0032">Aminotransferase</keyword>
<evidence type="ECO:0000256" key="4">
    <source>
        <dbReference type="ARBA" id="ARBA00023125"/>
    </source>
</evidence>
<evidence type="ECO:0000259" key="6">
    <source>
        <dbReference type="PROSITE" id="PS50949"/>
    </source>
</evidence>
<dbReference type="Gene3D" id="1.10.10.10">
    <property type="entry name" value="Winged helix-like DNA-binding domain superfamily/Winged helix DNA-binding domain"/>
    <property type="match status" value="1"/>
</dbReference>
<dbReference type="InterPro" id="IPR000524">
    <property type="entry name" value="Tscrpt_reg_HTH_GntR"/>
</dbReference>
<evidence type="ECO:0000256" key="5">
    <source>
        <dbReference type="ARBA" id="ARBA00023163"/>
    </source>
</evidence>
<protein>
    <submittedName>
        <fullName evidence="7">PLP-dependent aminotransferase family protein</fullName>
    </submittedName>
</protein>
<organism evidence="7 8">
    <name type="scientific">Enterocloster hominis</name>
    <name type="common">ex Liu et al. 2021</name>
    <dbReference type="NCBI Taxonomy" id="2763663"/>
    <lineage>
        <taxon>Bacteria</taxon>
        <taxon>Bacillati</taxon>
        <taxon>Bacillota</taxon>
        <taxon>Clostridia</taxon>
        <taxon>Lachnospirales</taxon>
        <taxon>Lachnospiraceae</taxon>
        <taxon>Enterocloster</taxon>
    </lineage>
</organism>
<dbReference type="InterPro" id="IPR015424">
    <property type="entry name" value="PyrdxlP-dep_Trfase"/>
</dbReference>
<evidence type="ECO:0000256" key="2">
    <source>
        <dbReference type="ARBA" id="ARBA00022898"/>
    </source>
</evidence>
<dbReference type="SUPFAM" id="SSF46785">
    <property type="entry name" value="Winged helix' DNA-binding domain"/>
    <property type="match status" value="1"/>
</dbReference>
<keyword evidence="5" id="KW-0804">Transcription</keyword>
<dbReference type="PANTHER" id="PTHR46577">
    <property type="entry name" value="HTH-TYPE TRANSCRIPTIONAL REGULATORY PROTEIN GABR"/>
    <property type="match status" value="1"/>
</dbReference>
<dbReference type="Pfam" id="PF00392">
    <property type="entry name" value="GntR"/>
    <property type="match status" value="1"/>
</dbReference>
<dbReference type="PANTHER" id="PTHR46577:SF2">
    <property type="entry name" value="TRANSCRIPTIONAL REGULATORY PROTEIN"/>
    <property type="match status" value="1"/>
</dbReference>
<dbReference type="PROSITE" id="PS50949">
    <property type="entry name" value="HTH_GNTR"/>
    <property type="match status" value="1"/>
</dbReference>
<gene>
    <name evidence="7" type="ORF">H8708_05410</name>
</gene>
<keyword evidence="3" id="KW-0805">Transcription regulation</keyword>
<dbReference type="PRINTS" id="PR00035">
    <property type="entry name" value="HTHGNTR"/>
</dbReference>
<dbReference type="InterPro" id="IPR015422">
    <property type="entry name" value="PyrdxlP-dep_Trfase_small"/>
</dbReference>
<comment type="caution">
    <text evidence="7">The sequence shown here is derived from an EMBL/GenBank/DDBJ whole genome shotgun (WGS) entry which is preliminary data.</text>
</comment>
<dbReference type="SUPFAM" id="SSF53383">
    <property type="entry name" value="PLP-dependent transferases"/>
    <property type="match status" value="1"/>
</dbReference>
<proteinExistence type="inferred from homology"/>
<dbReference type="Gene3D" id="3.90.1150.10">
    <property type="entry name" value="Aspartate Aminotransferase, domain 1"/>
    <property type="match status" value="1"/>
</dbReference>
<name>A0ABR7NS24_9FIRM</name>
<keyword evidence="2" id="KW-0663">Pyridoxal phosphate</keyword>
<dbReference type="GO" id="GO:0008483">
    <property type="term" value="F:transaminase activity"/>
    <property type="evidence" value="ECO:0007669"/>
    <property type="project" value="UniProtKB-KW"/>
</dbReference>
<dbReference type="Pfam" id="PF00155">
    <property type="entry name" value="Aminotran_1_2"/>
    <property type="match status" value="1"/>
</dbReference>
<sequence length="492" mass="55134">MSSFNKKAAETVTIDWKPNKNLDVPLYAQIVTYFTDNISTGNWTGGQNVPSQRQLAREFDVNRSTVVEAIAELISMGLLETSYGGGTKVTRDSWLHMMHADSSHWKNYVDAGNFYSNHSAVQLINRFEFEPGYIRMCTGELSPDIIQQGLVKRALDHLSEKDLELNYSNPYGSPGLRTAIQSYLKGKGIEVPISNILITSGALQALHLIASGMVPPKSRVYVESPSYLESLNIFQSTGSYLVPVPMDRSGILPWMIPGTSQGTALLYTIPTFQNPTGRTMPLERRKELLMCCLKNNIPVIEDDTLYDLWLDEVPPPPLKSLDGNNNVIYIGSMSKCFSPGLRVGWVVAPEGVIRRLADVKMQMDYGVSSLSQQIAQKLFESGLYEEGLKNIRDSLRERRDQMGQLLERYFSDLAVWNFPSGGFFIWLRLKGKVLAQQVFESALKEKILVPPGSIYDADCSSCIRLSYGFLGEEEMESGMVHLSDIIRRLNLN</sequence>
<dbReference type="InterPro" id="IPR036390">
    <property type="entry name" value="WH_DNA-bd_sf"/>
</dbReference>
<dbReference type="InterPro" id="IPR004839">
    <property type="entry name" value="Aminotransferase_I/II_large"/>
</dbReference>
<dbReference type="Gene3D" id="3.40.640.10">
    <property type="entry name" value="Type I PLP-dependent aspartate aminotransferase-like (Major domain)"/>
    <property type="match status" value="1"/>
</dbReference>
<reference evidence="7 8" key="1">
    <citation type="submission" date="2020-08" db="EMBL/GenBank/DDBJ databases">
        <title>Genome public.</title>
        <authorList>
            <person name="Liu C."/>
            <person name="Sun Q."/>
        </authorList>
    </citation>
    <scope>NUCLEOTIDE SEQUENCE [LARGE SCALE GENOMIC DNA]</scope>
    <source>
        <strain evidence="7 8">BX10</strain>
    </source>
</reference>
<dbReference type="RefSeq" id="WP_262427215.1">
    <property type="nucleotide sequence ID" value="NZ_JACRTJ010000013.1"/>
</dbReference>
<dbReference type="InterPro" id="IPR051446">
    <property type="entry name" value="HTH_trans_reg/aminotransferase"/>
</dbReference>
<keyword evidence="4" id="KW-0238">DNA-binding</keyword>
<dbReference type="InterPro" id="IPR015421">
    <property type="entry name" value="PyrdxlP-dep_Trfase_major"/>
</dbReference>
<dbReference type="SMART" id="SM00345">
    <property type="entry name" value="HTH_GNTR"/>
    <property type="match status" value="1"/>
</dbReference>
<evidence type="ECO:0000256" key="3">
    <source>
        <dbReference type="ARBA" id="ARBA00023015"/>
    </source>
</evidence>